<evidence type="ECO:0000313" key="2">
    <source>
        <dbReference type="Proteomes" id="UP000499080"/>
    </source>
</evidence>
<dbReference type="Proteomes" id="UP000499080">
    <property type="component" value="Unassembled WGS sequence"/>
</dbReference>
<sequence>MFDKGISHVNEFITKNRISPFCLSIRDQLKNSDHVCSDTEVGVLIANSCHCPIPPKGGMFHHRSGVTQPKPLLCPLRSENPLICPETSHPRTRGASRWG</sequence>
<evidence type="ECO:0000313" key="1">
    <source>
        <dbReference type="EMBL" id="GBN51205.1"/>
    </source>
</evidence>
<proteinExistence type="predicted"/>
<protein>
    <submittedName>
        <fullName evidence="1">Uncharacterized protein</fullName>
    </submittedName>
</protein>
<reference evidence="1 2" key="1">
    <citation type="journal article" date="2019" name="Sci. Rep.">
        <title>Orb-weaving spider Araneus ventricosus genome elucidates the spidroin gene catalogue.</title>
        <authorList>
            <person name="Kono N."/>
            <person name="Nakamura H."/>
            <person name="Ohtoshi R."/>
            <person name="Moran D.A.P."/>
            <person name="Shinohara A."/>
            <person name="Yoshida Y."/>
            <person name="Fujiwara M."/>
            <person name="Mori M."/>
            <person name="Tomita M."/>
            <person name="Arakawa K."/>
        </authorList>
    </citation>
    <scope>NUCLEOTIDE SEQUENCE [LARGE SCALE GENOMIC DNA]</scope>
</reference>
<comment type="caution">
    <text evidence="1">The sequence shown here is derived from an EMBL/GenBank/DDBJ whole genome shotgun (WGS) entry which is preliminary data.</text>
</comment>
<gene>
    <name evidence="1" type="ORF">AVEN_74336_1</name>
</gene>
<dbReference type="EMBL" id="BGPR01011414">
    <property type="protein sequence ID" value="GBN51205.1"/>
    <property type="molecule type" value="Genomic_DNA"/>
</dbReference>
<name>A0A4Y2PGU1_ARAVE</name>
<organism evidence="1 2">
    <name type="scientific">Araneus ventricosus</name>
    <name type="common">Orbweaver spider</name>
    <name type="synonym">Epeira ventricosa</name>
    <dbReference type="NCBI Taxonomy" id="182803"/>
    <lineage>
        <taxon>Eukaryota</taxon>
        <taxon>Metazoa</taxon>
        <taxon>Ecdysozoa</taxon>
        <taxon>Arthropoda</taxon>
        <taxon>Chelicerata</taxon>
        <taxon>Arachnida</taxon>
        <taxon>Araneae</taxon>
        <taxon>Araneomorphae</taxon>
        <taxon>Entelegynae</taxon>
        <taxon>Araneoidea</taxon>
        <taxon>Araneidae</taxon>
        <taxon>Araneus</taxon>
    </lineage>
</organism>
<keyword evidence="2" id="KW-1185">Reference proteome</keyword>
<accession>A0A4Y2PGU1</accession>
<dbReference type="AlphaFoldDB" id="A0A4Y2PGU1"/>